<keyword evidence="2" id="KW-1185">Reference proteome</keyword>
<gene>
    <name evidence="1" type="ORF">MC7420_8158</name>
</gene>
<evidence type="ECO:0000313" key="2">
    <source>
        <dbReference type="Proteomes" id="UP000003835"/>
    </source>
</evidence>
<organism evidence="1 2">
    <name type="scientific">Coleofasciculus chthonoplastes PCC 7420</name>
    <dbReference type="NCBI Taxonomy" id="118168"/>
    <lineage>
        <taxon>Bacteria</taxon>
        <taxon>Bacillati</taxon>
        <taxon>Cyanobacteriota</taxon>
        <taxon>Cyanophyceae</taxon>
        <taxon>Coleofasciculales</taxon>
        <taxon>Coleofasciculaceae</taxon>
        <taxon>Coleofasciculus</taxon>
    </lineage>
</organism>
<accession>B4W509</accession>
<protein>
    <submittedName>
        <fullName evidence="1">Uncharacterized protein</fullName>
    </submittedName>
</protein>
<dbReference type="AlphaFoldDB" id="B4W509"/>
<reference evidence="1 2" key="1">
    <citation type="submission" date="2008-07" db="EMBL/GenBank/DDBJ databases">
        <authorList>
            <person name="Tandeau de Marsac N."/>
            <person name="Ferriera S."/>
            <person name="Johnson J."/>
            <person name="Kravitz S."/>
            <person name="Beeson K."/>
            <person name="Sutton G."/>
            <person name="Rogers Y.-H."/>
            <person name="Friedman R."/>
            <person name="Frazier M."/>
            <person name="Venter J.C."/>
        </authorList>
    </citation>
    <scope>NUCLEOTIDE SEQUENCE [LARGE SCALE GENOMIC DNA]</scope>
    <source>
        <strain evidence="1 2">PCC 7420</strain>
    </source>
</reference>
<sequence length="43" mass="4697">MLKHRFGSYCRGGFRDSVGAGLGTKVSYSPISEQQNPPCLTHN</sequence>
<name>B4W509_9CYAN</name>
<proteinExistence type="predicted"/>
<evidence type="ECO:0000313" key="1">
    <source>
        <dbReference type="EMBL" id="EDX70730.1"/>
    </source>
</evidence>
<dbReference type="Proteomes" id="UP000003835">
    <property type="component" value="Unassembled WGS sequence"/>
</dbReference>
<dbReference type="EMBL" id="DS989883">
    <property type="protein sequence ID" value="EDX70730.1"/>
    <property type="molecule type" value="Genomic_DNA"/>
</dbReference>
<dbReference type="HOGENOM" id="CLU_3232182_0_0_3"/>